<dbReference type="Proteomes" id="UP000560470">
    <property type="component" value="Unassembled WGS sequence"/>
</dbReference>
<reference evidence="1 2" key="1">
    <citation type="submission" date="2020-04" db="EMBL/GenBank/DDBJ databases">
        <title>Molecular characterization of pseudomonads from Agaricus bisporus reveal novel blotch 2 pathogens in Western Europe.</title>
        <authorList>
            <person name="Taparia T."/>
            <person name="Krijger M."/>
            <person name="Haynes E."/>
            <person name="Elpinstone J.G."/>
            <person name="Noble R."/>
            <person name="Van Der Wolf J."/>
        </authorList>
    </citation>
    <scope>NUCLEOTIDE SEQUENCE [LARGE SCALE GENOMIC DNA]</scope>
    <source>
        <strain evidence="1 2">B7002</strain>
    </source>
</reference>
<protein>
    <submittedName>
        <fullName evidence="1">Uncharacterized protein</fullName>
    </submittedName>
</protein>
<comment type="caution">
    <text evidence="1">The sequence shown here is derived from an EMBL/GenBank/DDBJ whole genome shotgun (WGS) entry which is preliminary data.</text>
</comment>
<accession>A0A7Y7V954</accession>
<dbReference type="RefSeq" id="WP_177034623.1">
    <property type="nucleotide sequence ID" value="NZ_JACAOZ010000024.1"/>
</dbReference>
<evidence type="ECO:0000313" key="1">
    <source>
        <dbReference type="EMBL" id="NVZ58863.1"/>
    </source>
</evidence>
<sequence length="1285" mass="139349">MSTSLSKGSVTVVSHPHLSQMQLPTGPAVKPATPDPAVLPMIENGPPAGAPRPVRGQLTQFKFEPASIRKTREVASESDAHAPDAERKTAVYPALAQAKKADSSLQKTLTHLLTTHKLNADPFPPGASIRPFIDAYTEAVNEPQVQAWLTSKGLDLSTALVFSDRVEGTVVVDGKTVARTFTTTDGSGWWEVSAKVCAAVKQLKPSDMGVLLPGQHTVKFRDFNAVLEFYGVEYPAPQIDAKALGKRLKKHGWPPISDQHRDQWRRQYEQLMQHNSDIDVRTHLTSQLRGLVMDRGEGDTPTLSAQYATVYPESTLAHKSHAPRERFVEWLGRPAFKAFIERSGLGGAESVYRISNGSLEIRDSANQWISVQVILDQEIYNVSIGGSPAEKAAIHALNNDLHQLVEMSKATGNALYSQAVYDVRQVLAFSGLGSPETVTQINSAISWLTAKLPPAPTQGDYARLSPYTWAPGALSPADLNVLKAASSGPGSVSELFASHMARTNLPRDPDLQLQQFFDSHEAIIKAQALAQQLNMAEVTGGKQLSKATRHQLLAATIKASVNAQMPGKPGMVAGYDIYQPNNLGRTLDEVRADIEGLLRKKGADVNTAPLIAHMLLAQAAPEFLIKPDPGLSPQAPEALKLSPGQVSVGSTAWMSLRLGCAMAEKLSGAGSSRALNISEAQALTRLEPMGPEHETLIKCLGAAPLLDWAVMAGVFPKTSDGTYSAGDYRAAAQAFADRQSSTVAAFQSLTSEPPSQTSLLIDQLVLLFPEMTRDEIAKIKLTLVTDKPYDARNEGHLETRTPLLTELILAGEPEEDPFFVAQQWVNTRLFGEKKYAFTHPTISQETFEERIKKLPRIKPLVAPAVDQYLADSRRAQETVIKLMIANAPLDVRTGLESGDVEIFTLREETGESLAQDQGSDSKVVEKRAKQGVLLRYKNKGPEGGYTCLEMFPASMKVCKRNLLFSTLKLDGVIEKGTVPYGPFANVPADYRKATQVDFDLQAYQTGSELRPGVRTKAIIEKFGETLPGQSSSRWASSTPGAVPNSWASKKTNDIARAIVNATFDVKRETLLEYANAPTTLQRRRSYPFDSGKVFTRENLRMVLSLIPFVGAIADIADGNIGAGLKGLVIDFTSFAFTGGLRGFFSGFKTVVPFGSRAFTMTALKGGSKTLRGLFNPLDGVFDVFRIGPKALGAARQVLRGELVCVGPGFFLTTTAFEKCRWGLGAYDALAPRQASGAYPGSQLGVSRSCPTYAVQIDTKWYAIDPVTQIPTGAPIEDFKPDAPVN</sequence>
<name>A0A7Y7V954_9PSED</name>
<gene>
    <name evidence="1" type="ORF">HX797_21580</name>
</gene>
<evidence type="ECO:0000313" key="2">
    <source>
        <dbReference type="Proteomes" id="UP000560470"/>
    </source>
</evidence>
<proteinExistence type="predicted"/>
<dbReference type="EMBL" id="JACAOZ010000024">
    <property type="protein sequence ID" value="NVZ58863.1"/>
    <property type="molecule type" value="Genomic_DNA"/>
</dbReference>
<organism evidence="1 2">
    <name type="scientific">Pseudomonas edaphica</name>
    <dbReference type="NCBI Taxonomy" id="2006980"/>
    <lineage>
        <taxon>Bacteria</taxon>
        <taxon>Pseudomonadati</taxon>
        <taxon>Pseudomonadota</taxon>
        <taxon>Gammaproteobacteria</taxon>
        <taxon>Pseudomonadales</taxon>
        <taxon>Pseudomonadaceae</taxon>
        <taxon>Pseudomonas</taxon>
    </lineage>
</organism>